<evidence type="ECO:0000313" key="2">
    <source>
        <dbReference type="EMBL" id="MEN8639560.1"/>
    </source>
</evidence>
<proteinExistence type="predicted"/>
<keyword evidence="1" id="KW-0472">Membrane</keyword>
<protein>
    <recommendedName>
        <fullName evidence="4">DUF4760 domain-containing protein</fullName>
    </recommendedName>
</protein>
<keyword evidence="1" id="KW-0812">Transmembrane</keyword>
<gene>
    <name evidence="2" type="ORF">ABFE88_07860</name>
</gene>
<name>A0ABV0DCT2_9PSED</name>
<comment type="caution">
    <text evidence="2">The sequence shown here is derived from an EMBL/GenBank/DDBJ whole genome shotgun (WGS) entry which is preliminary data.</text>
</comment>
<evidence type="ECO:0008006" key="4">
    <source>
        <dbReference type="Google" id="ProtNLM"/>
    </source>
</evidence>
<reference evidence="2 3" key="1">
    <citation type="submission" date="2024-05" db="EMBL/GenBank/DDBJ databases">
        <title>Sequence of Lycoming College course isolates.</title>
        <authorList>
            <person name="Reigle C.A."/>
            <person name="Newman J.D."/>
        </authorList>
    </citation>
    <scope>NUCLEOTIDE SEQUENCE [LARGE SCALE GENOMIC DNA]</scope>
    <source>
        <strain evidence="2 3">CAR-09</strain>
    </source>
</reference>
<dbReference type="Proteomes" id="UP001424532">
    <property type="component" value="Unassembled WGS sequence"/>
</dbReference>
<organism evidence="2 3">
    <name type="scientific">Pseudomonas sichuanensis</name>
    <dbReference type="NCBI Taxonomy" id="2213015"/>
    <lineage>
        <taxon>Bacteria</taxon>
        <taxon>Pseudomonadati</taxon>
        <taxon>Pseudomonadota</taxon>
        <taxon>Gammaproteobacteria</taxon>
        <taxon>Pseudomonadales</taxon>
        <taxon>Pseudomonadaceae</taxon>
        <taxon>Pseudomonas</taxon>
    </lineage>
</organism>
<evidence type="ECO:0000256" key="1">
    <source>
        <dbReference type="SAM" id="Phobius"/>
    </source>
</evidence>
<feature type="transmembrane region" description="Helical" evidence="1">
    <location>
        <begin position="40"/>
        <end position="59"/>
    </location>
</feature>
<dbReference type="EMBL" id="JBDLYL010000006">
    <property type="protein sequence ID" value="MEN8639560.1"/>
    <property type="molecule type" value="Genomic_DNA"/>
</dbReference>
<evidence type="ECO:0000313" key="3">
    <source>
        <dbReference type="Proteomes" id="UP001424532"/>
    </source>
</evidence>
<keyword evidence="3" id="KW-1185">Reference proteome</keyword>
<accession>A0ABV0DCT2</accession>
<dbReference type="RefSeq" id="WP_347149513.1">
    <property type="nucleotide sequence ID" value="NZ_JBDLYL010000006.1"/>
</dbReference>
<sequence length="211" mass="23433">MDRVVLAGCILMVAFGALLGFCVGASENTVKGVREAMELLAFAATTVTGVVAVIALTSWRNQFQHTKRFETVNDLKNSAIKLNSYIEYVGAVVHKMQVFNFDFESPQELRDAEDSARQRWLEALDDYGRAWGAAAVFLSDAELASLSVPVSVLVNRTLEDPAKIMVAFQNAPKEKRHEVFIETVEEVMGTASEMCERARIEIEALLKKRSK</sequence>
<keyword evidence="1" id="KW-1133">Transmembrane helix</keyword>